<sequence length="404" mass="46978">MKDFHLITSISAIPETQWRTLQRNSAGLYPFLDYQFLAALEHSGCIGSGSSGNNNEGNEHDSGWQVQYLVRFDTQGEAEIIIPCYRKTHSYGEYVFDWSWAEAYQRYALEYYPKLLWAAPFTPASGPRLLHNATSETEVQQVWQDALQAVQAFCSAQQLSGWHLNFVAPGDKVLLDTLCKSATTQAMPPVRRRGCQFHWFNQGYISFDHYLQSFASRKRKNVRKERQRLQDMGINIVQKTADNISAADIHFFYQCYQLTYWRRRSQGYLNETFFQLCRQHLSRQMLLVQAEKDGQLLASALYFFDDTTLYGRYWGCQQDIDGLHFEACYYQGIEFCIENNLQRFDPGTQGEHKISRGFTPVSTFSYHQLMQPEFQQAVAHFAQEEEAQVIIYEQQARSLLPFKS</sequence>
<dbReference type="Gene3D" id="3.40.630.30">
    <property type="match status" value="1"/>
</dbReference>
<dbReference type="Proteomes" id="UP001065322">
    <property type="component" value="Chromosome"/>
</dbReference>
<dbReference type="InterPro" id="IPR007434">
    <property type="entry name" value="FemAB-like"/>
</dbReference>
<dbReference type="EMBL" id="CP054475">
    <property type="protein sequence ID" value="UXD87673.1"/>
    <property type="molecule type" value="Genomic_DNA"/>
</dbReference>
<gene>
    <name evidence="1" type="ORF">HUF19_09625</name>
</gene>
<organism evidence="1 2">
    <name type="scientific">Thalassolituus hydrocarboniclasticus</name>
    <dbReference type="NCBI Taxonomy" id="2742796"/>
    <lineage>
        <taxon>Bacteria</taxon>
        <taxon>Pseudomonadati</taxon>
        <taxon>Pseudomonadota</taxon>
        <taxon>Gammaproteobacteria</taxon>
        <taxon>Oceanospirillales</taxon>
        <taxon>Oceanospirillaceae</taxon>
        <taxon>Thalassolituus</taxon>
    </lineage>
</organism>
<protein>
    <submittedName>
        <fullName evidence="1">GNAT family N-acetyltransferase</fullName>
    </submittedName>
</protein>
<dbReference type="Pfam" id="PF04339">
    <property type="entry name" value="FemAB_like"/>
    <property type="match status" value="1"/>
</dbReference>
<name>A0ABY6A9Z8_9GAMM</name>
<dbReference type="RefSeq" id="WP_260996458.1">
    <property type="nucleotide sequence ID" value="NZ_CP054475.1"/>
</dbReference>
<dbReference type="PANTHER" id="PTHR47017">
    <property type="entry name" value="ACYL-COA"/>
    <property type="match status" value="1"/>
</dbReference>
<evidence type="ECO:0000313" key="2">
    <source>
        <dbReference type="Proteomes" id="UP001065322"/>
    </source>
</evidence>
<evidence type="ECO:0000313" key="1">
    <source>
        <dbReference type="EMBL" id="UXD87673.1"/>
    </source>
</evidence>
<keyword evidence="2" id="KW-1185">Reference proteome</keyword>
<dbReference type="InterPro" id="IPR016181">
    <property type="entry name" value="Acyl_CoA_acyltransferase"/>
</dbReference>
<dbReference type="SUPFAM" id="SSF55729">
    <property type="entry name" value="Acyl-CoA N-acyltransferases (Nat)"/>
    <property type="match status" value="1"/>
</dbReference>
<accession>A0ABY6A9Z8</accession>
<proteinExistence type="predicted"/>
<reference evidence="2" key="1">
    <citation type="submission" date="2020-06" db="EMBL/GenBank/DDBJ databases">
        <title>Thalassolituus marinus alknpb1M-1, a hydrocarbon-degrading bacterium isolated from the deep-sea overlying water using an in-situ strategy from the South China Sea basin.</title>
        <authorList>
            <person name="Dong C."/>
            <person name="Chen Y."/>
            <person name="Shao Z."/>
        </authorList>
    </citation>
    <scope>NUCLEOTIDE SEQUENCE [LARGE SCALE GENOMIC DNA]</scope>
    <source>
        <strain evidence="2">alknpb1M-1</strain>
    </source>
</reference>
<dbReference type="PANTHER" id="PTHR47017:SF1">
    <property type="entry name" value="ACYL-COA"/>
    <property type="match status" value="1"/>
</dbReference>